<feature type="transmembrane region" description="Helical" evidence="1">
    <location>
        <begin position="140"/>
        <end position="160"/>
    </location>
</feature>
<name>A0A832H3Q1_9CYAN</name>
<sequence length="172" mass="19151">MTALSSHDLNQSGWKKVLILVLAFWLSGSLLLDGLVMPSMYVSGMMTEPGFATAGYSLFWLFNRVELLCAALVFTSVLVLRYTRHPWNRPGQFTVLLSMVLMAIAFIDTYGLTPQMSALGLQLNWFTALETPALMNQLHLGYWLLDCLKLLAAGALLWVYNRVSAPVSQMGN</sequence>
<reference evidence="2" key="1">
    <citation type="journal article" date="2020" name="mSystems">
        <title>Genome- and Community-Level Interaction Insights into Carbon Utilization and Element Cycling Functions of Hydrothermarchaeota in Hydrothermal Sediment.</title>
        <authorList>
            <person name="Zhou Z."/>
            <person name="Liu Y."/>
            <person name="Xu W."/>
            <person name="Pan J."/>
            <person name="Luo Z.H."/>
            <person name="Li M."/>
        </authorList>
    </citation>
    <scope>NUCLEOTIDE SEQUENCE [LARGE SCALE GENOMIC DNA]</scope>
    <source>
        <strain evidence="2">SpSt-402</strain>
    </source>
</reference>
<gene>
    <name evidence="2" type="ORF">ENR47_08165</name>
</gene>
<evidence type="ECO:0000313" key="2">
    <source>
        <dbReference type="EMBL" id="HGW94239.1"/>
    </source>
</evidence>
<keyword evidence="1" id="KW-1133">Transmembrane helix</keyword>
<proteinExistence type="predicted"/>
<feature type="transmembrane region" description="Helical" evidence="1">
    <location>
        <begin position="61"/>
        <end position="81"/>
    </location>
</feature>
<keyword evidence="1" id="KW-0812">Transmembrane</keyword>
<feature type="transmembrane region" description="Helical" evidence="1">
    <location>
        <begin position="93"/>
        <end position="113"/>
    </location>
</feature>
<dbReference type="AlphaFoldDB" id="A0A832H3Q1"/>
<comment type="caution">
    <text evidence="2">The sequence shown here is derived from an EMBL/GenBank/DDBJ whole genome shotgun (WGS) entry which is preliminary data.</text>
</comment>
<dbReference type="EMBL" id="DSRD01000512">
    <property type="protein sequence ID" value="HGW94239.1"/>
    <property type="molecule type" value="Genomic_DNA"/>
</dbReference>
<evidence type="ECO:0000256" key="1">
    <source>
        <dbReference type="SAM" id="Phobius"/>
    </source>
</evidence>
<accession>A0A832H3Q1</accession>
<keyword evidence="1" id="KW-0472">Membrane</keyword>
<organism evidence="2">
    <name type="scientific">Oscillatoriales cyanobacterium SpSt-402</name>
    <dbReference type="NCBI Taxonomy" id="2282168"/>
    <lineage>
        <taxon>Bacteria</taxon>
        <taxon>Bacillati</taxon>
        <taxon>Cyanobacteriota</taxon>
        <taxon>Cyanophyceae</taxon>
        <taxon>Oscillatoriophycideae</taxon>
        <taxon>Oscillatoriales</taxon>
    </lineage>
</organism>
<feature type="transmembrane region" description="Helical" evidence="1">
    <location>
        <begin position="17"/>
        <end position="41"/>
    </location>
</feature>
<protein>
    <submittedName>
        <fullName evidence="2">DUF4149 domain-containing protein</fullName>
    </submittedName>
</protein>